<keyword evidence="1" id="KW-0436">Ligase</keyword>
<dbReference type="GO" id="GO:0003963">
    <property type="term" value="F:RNA-3'-phosphate cyclase activity"/>
    <property type="evidence" value="ECO:0007669"/>
    <property type="project" value="UniProtKB-EC"/>
</dbReference>
<dbReference type="Gene3D" id="3.30.360.20">
    <property type="entry name" value="RNA 3'-terminal phosphate cyclase, insert domain"/>
    <property type="match status" value="1"/>
</dbReference>
<dbReference type="InterPro" id="IPR036553">
    <property type="entry name" value="RPTC_insert"/>
</dbReference>
<gene>
    <name evidence="1" type="primary">rtcA_2</name>
    <name evidence="1" type="ORF">NCTC9117_00594</name>
</gene>
<dbReference type="Proteomes" id="UP000254785">
    <property type="component" value="Unassembled WGS sequence"/>
</dbReference>
<name>A0A376Y2P6_ECOLX</name>
<dbReference type="EMBL" id="UGDC01000003">
    <property type="protein sequence ID" value="STJ78074.1"/>
    <property type="molecule type" value="Genomic_DNA"/>
</dbReference>
<evidence type="ECO:0000313" key="2">
    <source>
        <dbReference type="Proteomes" id="UP000254785"/>
    </source>
</evidence>
<reference evidence="1 2" key="1">
    <citation type="submission" date="2018-06" db="EMBL/GenBank/DDBJ databases">
        <authorList>
            <consortium name="Pathogen Informatics"/>
            <person name="Doyle S."/>
        </authorList>
    </citation>
    <scope>NUCLEOTIDE SEQUENCE [LARGE SCALE GENOMIC DNA]</scope>
    <source>
        <strain evidence="1 2">NCTC9117</strain>
    </source>
</reference>
<organism evidence="1 2">
    <name type="scientific">Escherichia coli</name>
    <dbReference type="NCBI Taxonomy" id="562"/>
    <lineage>
        <taxon>Bacteria</taxon>
        <taxon>Pseudomonadati</taxon>
        <taxon>Pseudomonadota</taxon>
        <taxon>Gammaproteobacteria</taxon>
        <taxon>Enterobacterales</taxon>
        <taxon>Enterobacteriaceae</taxon>
        <taxon>Escherichia</taxon>
    </lineage>
</organism>
<evidence type="ECO:0000313" key="1">
    <source>
        <dbReference type="EMBL" id="STJ78074.1"/>
    </source>
</evidence>
<proteinExistence type="predicted"/>
<dbReference type="EC" id="6.5.1.4" evidence="1"/>
<sequence>MVARKSRPWHRFNTLQLGERGNIVQMRGEVLLAGVPRHVAEREIATLAGSFPCMNRIFITCRATGAG</sequence>
<protein>
    <submittedName>
        <fullName evidence="1">RNA 3'-terminal-phosphate cyclase</fullName>
        <ecNumber evidence="1">6.5.1.4</ecNumber>
    </submittedName>
</protein>
<dbReference type="AlphaFoldDB" id="A0A376Y2P6"/>
<dbReference type="SUPFAM" id="SSF52913">
    <property type="entry name" value="RNA 3'-terminal phosphate cyclase, RPTC, insert domain"/>
    <property type="match status" value="1"/>
</dbReference>
<accession>A0A376Y2P6</accession>